<name>A0A093V2D4_TALMA</name>
<proteinExistence type="predicted"/>
<dbReference type="EMBL" id="JPOX01000084">
    <property type="protein sequence ID" value="KFX40906.1"/>
    <property type="molecule type" value="Genomic_DNA"/>
</dbReference>
<dbReference type="AlphaFoldDB" id="A0A093V2D4"/>
<protein>
    <submittedName>
        <fullName evidence="1">Adenylosuccinate synthetase</fullName>
    </submittedName>
</protein>
<sequence>MPPHKLTITELIQDVEQVRAMESFMPLMKKQLDSLKRFSDLLAVDRLSIQKNGPKARAHDIMSDLWTYSPELYFLVALAGRYHSNLGSLDSDDYLPRLKEWWSTVNHPQELTDAVGYYWKYLPAQNNTLAYRAPLSKEDLLEFLQTSTGIHSPFVISVPYDGNQMPSIELSRGMVQDLIMFAAENTQKRANST</sequence>
<reference key="1">
    <citation type="journal article" date="2014" name="PLoS Genet.">
        <title>Signature Gene Expression Reveals Novel Clues to the Molecular Mechanisms of Dimorphic Transition in Penicillium marneffei.</title>
        <authorList>
            <person name="Yang E."/>
            <person name="Wang G."/>
            <person name="Cai J."/>
            <person name="Woo P.C."/>
            <person name="Lau S.K."/>
            <person name="Yuen K.-Y."/>
            <person name="Chow W.-N."/>
            <person name="Lin X."/>
        </authorList>
    </citation>
    <scope>NUCLEOTIDE SEQUENCE [LARGE SCALE GENOMIC DNA]</scope>
    <source>
        <strain>PM1</strain>
    </source>
</reference>
<gene>
    <name evidence="1" type="ORF">GQ26_0840020</name>
</gene>
<accession>A0A093V2D4</accession>
<organism evidence="1">
    <name type="scientific">Talaromyces marneffei PM1</name>
    <dbReference type="NCBI Taxonomy" id="1077442"/>
    <lineage>
        <taxon>Eukaryota</taxon>
        <taxon>Fungi</taxon>
        <taxon>Dikarya</taxon>
        <taxon>Ascomycota</taxon>
        <taxon>Pezizomycotina</taxon>
        <taxon>Eurotiomycetes</taxon>
        <taxon>Eurotiomycetidae</taxon>
        <taxon>Eurotiales</taxon>
        <taxon>Trichocomaceae</taxon>
        <taxon>Talaromyces</taxon>
        <taxon>Talaromyces sect. Talaromyces</taxon>
    </lineage>
</organism>
<comment type="caution">
    <text evidence="1">The sequence shown here is derived from an EMBL/GenBank/DDBJ whole genome shotgun (WGS) entry which is preliminary data.</text>
</comment>
<dbReference type="HOGENOM" id="CLU_1409659_0_0_1"/>
<evidence type="ECO:0000313" key="1">
    <source>
        <dbReference type="EMBL" id="KFX40906.1"/>
    </source>
</evidence>
<reference evidence="1" key="2">
    <citation type="journal article" date="2014" name="PLoS Genet.">
        <title>Signature gene expression reveals novel clues to the molecular mechanisms of dimorphic transition in Penicillium marneffei.</title>
        <authorList>
            <person name="Yang E."/>
            <person name="Wang G."/>
            <person name="Cai J."/>
            <person name="Woo P.C."/>
            <person name="Lau S.K."/>
            <person name="Yuen K.-Y."/>
            <person name="Chow W.-N."/>
            <person name="Lin X."/>
        </authorList>
    </citation>
    <scope>NUCLEOTIDE SEQUENCE</scope>
    <source>
        <strain evidence="1">PM1</strain>
    </source>
</reference>